<evidence type="ECO:0000313" key="3">
    <source>
        <dbReference type="Proteomes" id="UP000820818"/>
    </source>
</evidence>
<sequence length="67" mass="7645">MERARRNRATLRIINPLLLLLDRYTVEPLVGQSPQSFRHSSSTTTTTTTTFDNSKKEAPSFFRCNNG</sequence>
<keyword evidence="3" id="KW-1185">Reference proteome</keyword>
<evidence type="ECO:0000256" key="1">
    <source>
        <dbReference type="SAM" id="MobiDB-lite"/>
    </source>
</evidence>
<gene>
    <name evidence="2" type="ORF">GHT06_021172</name>
</gene>
<feature type="region of interest" description="Disordered" evidence="1">
    <location>
        <begin position="32"/>
        <end position="67"/>
    </location>
</feature>
<evidence type="ECO:0000313" key="2">
    <source>
        <dbReference type="EMBL" id="KAI9553276.1"/>
    </source>
</evidence>
<dbReference type="EMBL" id="WJBH02000009">
    <property type="protein sequence ID" value="KAI9553276.1"/>
    <property type="molecule type" value="Genomic_DNA"/>
</dbReference>
<protein>
    <submittedName>
        <fullName evidence="2">Uncharacterized protein</fullName>
    </submittedName>
</protein>
<organism evidence="2 3">
    <name type="scientific">Daphnia sinensis</name>
    <dbReference type="NCBI Taxonomy" id="1820382"/>
    <lineage>
        <taxon>Eukaryota</taxon>
        <taxon>Metazoa</taxon>
        <taxon>Ecdysozoa</taxon>
        <taxon>Arthropoda</taxon>
        <taxon>Crustacea</taxon>
        <taxon>Branchiopoda</taxon>
        <taxon>Diplostraca</taxon>
        <taxon>Cladocera</taxon>
        <taxon>Anomopoda</taxon>
        <taxon>Daphniidae</taxon>
        <taxon>Daphnia</taxon>
        <taxon>Daphnia similis group</taxon>
    </lineage>
</organism>
<accession>A0AAD5PMQ0</accession>
<dbReference type="Proteomes" id="UP000820818">
    <property type="component" value="Linkage Group LG9"/>
</dbReference>
<proteinExistence type="predicted"/>
<comment type="caution">
    <text evidence="2">The sequence shown here is derived from an EMBL/GenBank/DDBJ whole genome shotgun (WGS) entry which is preliminary data.</text>
</comment>
<feature type="compositionally biased region" description="Low complexity" evidence="1">
    <location>
        <begin position="40"/>
        <end position="50"/>
    </location>
</feature>
<dbReference type="AlphaFoldDB" id="A0AAD5PMQ0"/>
<name>A0AAD5PMQ0_9CRUS</name>
<reference evidence="2 3" key="1">
    <citation type="submission" date="2022-05" db="EMBL/GenBank/DDBJ databases">
        <title>A multi-omics perspective on studying reproductive biology in Daphnia sinensis.</title>
        <authorList>
            <person name="Jia J."/>
        </authorList>
    </citation>
    <scope>NUCLEOTIDE SEQUENCE [LARGE SCALE GENOMIC DNA]</scope>
    <source>
        <strain evidence="2 3">WSL</strain>
    </source>
</reference>